<evidence type="ECO:0000256" key="3">
    <source>
        <dbReference type="RuleBase" id="RU000590"/>
    </source>
</evidence>
<evidence type="ECO:0000313" key="7">
    <source>
        <dbReference type="Proteomes" id="UP000199079"/>
    </source>
</evidence>
<comment type="similarity">
    <text evidence="3">Belongs to the peptidase M24B family.</text>
</comment>
<dbReference type="Gene3D" id="3.40.350.10">
    <property type="entry name" value="Creatinase/prolidase N-terminal domain"/>
    <property type="match status" value="1"/>
</dbReference>
<keyword evidence="6" id="KW-0031">Aminopeptidase</keyword>
<dbReference type="SUPFAM" id="SSF55920">
    <property type="entry name" value="Creatinase/aminopeptidase"/>
    <property type="match status" value="1"/>
</dbReference>
<dbReference type="GO" id="GO:0004177">
    <property type="term" value="F:aminopeptidase activity"/>
    <property type="evidence" value="ECO:0007669"/>
    <property type="project" value="UniProtKB-KW"/>
</dbReference>
<dbReference type="GO" id="GO:0046872">
    <property type="term" value="F:metal ion binding"/>
    <property type="evidence" value="ECO:0007669"/>
    <property type="project" value="UniProtKB-KW"/>
</dbReference>
<feature type="domain" description="Peptidase M24" evidence="4">
    <location>
        <begin position="148"/>
        <end position="370"/>
    </location>
</feature>
<gene>
    <name evidence="6" type="ORF">SAMN05216564_10329</name>
</gene>
<evidence type="ECO:0000256" key="1">
    <source>
        <dbReference type="ARBA" id="ARBA00022723"/>
    </source>
</evidence>
<dbReference type="EMBL" id="FNPC01000003">
    <property type="protein sequence ID" value="SDY07808.1"/>
    <property type="molecule type" value="Genomic_DNA"/>
</dbReference>
<feature type="domain" description="Creatinase N-terminal" evidence="5">
    <location>
        <begin position="6"/>
        <end position="86"/>
    </location>
</feature>
<name>A0A1H3GYU1_9EURY</name>
<dbReference type="Pfam" id="PF00557">
    <property type="entry name" value="Peptidase_M24"/>
    <property type="match status" value="1"/>
</dbReference>
<evidence type="ECO:0000259" key="4">
    <source>
        <dbReference type="Pfam" id="PF00557"/>
    </source>
</evidence>
<dbReference type="PANTHER" id="PTHR46112">
    <property type="entry name" value="AMINOPEPTIDASE"/>
    <property type="match status" value="1"/>
</dbReference>
<dbReference type="Gene3D" id="3.90.230.10">
    <property type="entry name" value="Creatinase/methionine aminopeptidase superfamily"/>
    <property type="match status" value="1"/>
</dbReference>
<dbReference type="InterPro" id="IPR036005">
    <property type="entry name" value="Creatinase/aminopeptidase-like"/>
</dbReference>
<evidence type="ECO:0000259" key="5">
    <source>
        <dbReference type="Pfam" id="PF01321"/>
    </source>
</evidence>
<protein>
    <submittedName>
        <fullName evidence="6">Xaa-Pro aminopeptidase</fullName>
    </submittedName>
</protein>
<dbReference type="AlphaFoldDB" id="A0A1H3GYU1"/>
<dbReference type="OrthoDB" id="1346at2157"/>
<dbReference type="Pfam" id="PF01321">
    <property type="entry name" value="Creatinase_N"/>
    <property type="match status" value="1"/>
</dbReference>
<evidence type="ECO:0000256" key="2">
    <source>
        <dbReference type="ARBA" id="ARBA00022801"/>
    </source>
</evidence>
<reference evidence="7" key="1">
    <citation type="submission" date="2016-10" db="EMBL/GenBank/DDBJ databases">
        <authorList>
            <person name="Varghese N."/>
            <person name="Submissions S."/>
        </authorList>
    </citation>
    <scope>NUCLEOTIDE SEQUENCE [LARGE SCALE GENOMIC DNA]</scope>
    <source>
        <strain evidence="7">DC30,IBRC 10041,KCTC 4046</strain>
    </source>
</reference>
<keyword evidence="1 3" id="KW-0479">Metal-binding</keyword>
<dbReference type="InterPro" id="IPR029149">
    <property type="entry name" value="Creatin/AminoP/Spt16_N"/>
</dbReference>
<keyword evidence="2" id="KW-0378">Hydrolase</keyword>
<organism evidence="6 7">
    <name type="scientific">Halopenitus persicus</name>
    <dbReference type="NCBI Taxonomy" id="1048396"/>
    <lineage>
        <taxon>Archaea</taxon>
        <taxon>Methanobacteriati</taxon>
        <taxon>Methanobacteriota</taxon>
        <taxon>Stenosarchaea group</taxon>
        <taxon>Halobacteria</taxon>
        <taxon>Halobacteriales</taxon>
        <taxon>Haloferacaceae</taxon>
        <taxon>Halopenitus</taxon>
    </lineage>
</organism>
<proteinExistence type="inferred from homology"/>
<dbReference type="InterPro" id="IPR000587">
    <property type="entry name" value="Creatinase_N"/>
</dbReference>
<dbReference type="SUPFAM" id="SSF53092">
    <property type="entry name" value="Creatinase/prolidase N-terminal domain"/>
    <property type="match status" value="1"/>
</dbReference>
<dbReference type="Proteomes" id="UP000199079">
    <property type="component" value="Unassembled WGS sequence"/>
</dbReference>
<keyword evidence="6" id="KW-0645">Protease</keyword>
<keyword evidence="7" id="KW-1185">Reference proteome</keyword>
<dbReference type="InterPro" id="IPR000994">
    <property type="entry name" value="Pept_M24"/>
</dbReference>
<dbReference type="PANTHER" id="PTHR46112:SF2">
    <property type="entry name" value="XAA-PRO AMINOPEPTIDASE P-RELATED"/>
    <property type="match status" value="1"/>
</dbReference>
<dbReference type="PROSITE" id="PS00491">
    <property type="entry name" value="PROLINE_PEPTIDASE"/>
    <property type="match status" value="1"/>
</dbReference>
<sequence length="386" mass="41600">MTRELTALAETLADAGRDGYLIDADWEDPNQLYLSGFTGPDPFLTVYADGRTHLLVSGLEYARAKRSSRADVVRRHAEYDFQYGGREERLDMYAAFLDDVGVESVLMPARGPIETADGLRERGIDVAIDREDALTALRAVKTDAEVDRIRAAQRATEAAMAAAESLLADADVDDGTLVHDGEPLTSERVREAIEVTLLRHGCASAETIVAGGAQAADPHDRGSGPLAAGESIVIDVFPRDTETKYFADMTRTFAVGDPGDTLREWYDRTLEALEAAVDAVEPGATGEDVHVAACEVYEDAGHPTLRSDPETETGFVHSTGHGVGLAVHEPPRLSMDAGELEPGNVVTIEPGLYDPDVGGVRVEDLVVVTEDGCETLTDYPKRFVID</sequence>
<dbReference type="RefSeq" id="WP_092731275.1">
    <property type="nucleotide sequence ID" value="NZ_FNPC01000003.1"/>
</dbReference>
<accession>A0A1H3GYU1</accession>
<dbReference type="InterPro" id="IPR001131">
    <property type="entry name" value="Peptidase_M24B_aminopep-P_CS"/>
</dbReference>
<evidence type="ECO:0000313" key="6">
    <source>
        <dbReference type="EMBL" id="SDY07808.1"/>
    </source>
</evidence>
<dbReference type="InterPro" id="IPR050659">
    <property type="entry name" value="Peptidase_M24B"/>
</dbReference>